<dbReference type="NCBIfam" id="TIGR03954">
    <property type="entry name" value="integ_memb_HG"/>
    <property type="match status" value="1"/>
</dbReference>
<dbReference type="Proteomes" id="UP000298860">
    <property type="component" value="Unassembled WGS sequence"/>
</dbReference>
<evidence type="ECO:0000256" key="2">
    <source>
        <dbReference type="ARBA" id="ARBA00022475"/>
    </source>
</evidence>
<evidence type="ECO:0000313" key="8">
    <source>
        <dbReference type="EMBL" id="GDY32393.1"/>
    </source>
</evidence>
<dbReference type="PANTHER" id="PTHR40077">
    <property type="entry name" value="MEMBRANE PROTEIN-RELATED"/>
    <property type="match status" value="1"/>
</dbReference>
<evidence type="ECO:0000256" key="6">
    <source>
        <dbReference type="SAM" id="Phobius"/>
    </source>
</evidence>
<proteinExistence type="predicted"/>
<keyword evidence="2" id="KW-1003">Cell membrane</keyword>
<protein>
    <submittedName>
        <fullName evidence="8">Membrane protein</fullName>
    </submittedName>
</protein>
<dbReference type="RefSeq" id="WP_137815413.1">
    <property type="nucleotide sequence ID" value="NZ_BJFL01000024.1"/>
</dbReference>
<evidence type="ECO:0000256" key="3">
    <source>
        <dbReference type="ARBA" id="ARBA00022692"/>
    </source>
</evidence>
<evidence type="ECO:0000256" key="5">
    <source>
        <dbReference type="ARBA" id="ARBA00023136"/>
    </source>
</evidence>
<dbReference type="Pfam" id="PF12823">
    <property type="entry name" value="DUF3817"/>
    <property type="match status" value="1"/>
</dbReference>
<dbReference type="PANTHER" id="PTHR40077:SF1">
    <property type="entry name" value="MEMBRANE PROTEIN"/>
    <property type="match status" value="1"/>
</dbReference>
<accession>A0A4D4JEU4</accession>
<keyword evidence="5 6" id="KW-0472">Membrane</keyword>
<reference evidence="9" key="1">
    <citation type="submission" date="2019-04" db="EMBL/GenBank/DDBJ databases">
        <title>Draft genome sequence of Pseudonocardiaceae bacterium SL3-2-4.</title>
        <authorList>
            <person name="Ningsih F."/>
            <person name="Yokota A."/>
            <person name="Sakai Y."/>
            <person name="Nanatani K."/>
            <person name="Yabe S."/>
            <person name="Oetari A."/>
            <person name="Sjamsuridzal W."/>
        </authorList>
    </citation>
    <scope>NUCLEOTIDE SEQUENCE [LARGE SCALE GENOMIC DNA]</scope>
    <source>
        <strain evidence="9">SL3-2-4</strain>
    </source>
</reference>
<feature type="domain" description="DUF3817" evidence="7">
    <location>
        <begin position="7"/>
        <end position="94"/>
    </location>
</feature>
<dbReference type="InterPro" id="IPR023845">
    <property type="entry name" value="DUF3817_TM"/>
</dbReference>
<organism evidence="8 9">
    <name type="scientific">Gandjariella thermophila</name>
    <dbReference type="NCBI Taxonomy" id="1931992"/>
    <lineage>
        <taxon>Bacteria</taxon>
        <taxon>Bacillati</taxon>
        <taxon>Actinomycetota</taxon>
        <taxon>Actinomycetes</taxon>
        <taxon>Pseudonocardiales</taxon>
        <taxon>Pseudonocardiaceae</taxon>
        <taxon>Gandjariella</taxon>
    </lineage>
</organism>
<dbReference type="EMBL" id="BJFL01000024">
    <property type="protein sequence ID" value="GDY32393.1"/>
    <property type="molecule type" value="Genomic_DNA"/>
</dbReference>
<gene>
    <name evidence="8" type="ORF">GTS_40260</name>
</gene>
<dbReference type="GO" id="GO:0005886">
    <property type="term" value="C:plasma membrane"/>
    <property type="evidence" value="ECO:0007669"/>
    <property type="project" value="UniProtKB-SubCell"/>
</dbReference>
<comment type="caution">
    <text evidence="8">The sequence shown here is derived from an EMBL/GenBank/DDBJ whole genome shotgun (WGS) entry which is preliminary data.</text>
</comment>
<evidence type="ECO:0000256" key="1">
    <source>
        <dbReference type="ARBA" id="ARBA00004651"/>
    </source>
</evidence>
<sequence length="113" mass="12139">MPATPVARFRTVAVTEAVSWAGLLIGMFFKYVVVHDPVGVHVFGTVHGVVFLGYLALAVQLRSRQAWDARTTFLALLASIPPFGSVVFERWATRTGRLAEPPAATVAVGESGE</sequence>
<evidence type="ECO:0000259" key="7">
    <source>
        <dbReference type="Pfam" id="PF12823"/>
    </source>
</evidence>
<keyword evidence="4 6" id="KW-1133">Transmembrane helix</keyword>
<comment type="subcellular location">
    <subcellularLocation>
        <location evidence="1">Cell membrane</location>
        <topology evidence="1">Multi-pass membrane protein</topology>
    </subcellularLocation>
</comment>
<dbReference type="AlphaFoldDB" id="A0A4D4JEU4"/>
<dbReference type="OrthoDB" id="3396203at2"/>
<evidence type="ECO:0000256" key="4">
    <source>
        <dbReference type="ARBA" id="ARBA00022989"/>
    </source>
</evidence>
<keyword evidence="3 6" id="KW-0812">Transmembrane</keyword>
<name>A0A4D4JEU4_9PSEU</name>
<feature type="transmembrane region" description="Helical" evidence="6">
    <location>
        <begin position="38"/>
        <end position="59"/>
    </location>
</feature>
<keyword evidence="9" id="KW-1185">Reference proteome</keyword>
<feature type="transmembrane region" description="Helical" evidence="6">
    <location>
        <begin position="12"/>
        <end position="32"/>
    </location>
</feature>
<evidence type="ECO:0000313" key="9">
    <source>
        <dbReference type="Proteomes" id="UP000298860"/>
    </source>
</evidence>